<organism evidence="1 2">
    <name type="scientific">Tautonia plasticadhaerens</name>
    <dbReference type="NCBI Taxonomy" id="2527974"/>
    <lineage>
        <taxon>Bacteria</taxon>
        <taxon>Pseudomonadati</taxon>
        <taxon>Planctomycetota</taxon>
        <taxon>Planctomycetia</taxon>
        <taxon>Isosphaerales</taxon>
        <taxon>Isosphaeraceae</taxon>
        <taxon>Tautonia</taxon>
    </lineage>
</organism>
<accession>A0A518HFI7</accession>
<geneLocation type="plasmid" evidence="2">
    <name>pelp_4</name>
</geneLocation>
<keyword evidence="2" id="KW-1185">Reference proteome</keyword>
<evidence type="ECO:0000313" key="2">
    <source>
        <dbReference type="Proteomes" id="UP000317835"/>
    </source>
</evidence>
<dbReference type="EMBL" id="CP036430">
    <property type="protein sequence ID" value="QDV39609.1"/>
    <property type="molecule type" value="Genomic_DNA"/>
</dbReference>
<evidence type="ECO:0000313" key="1">
    <source>
        <dbReference type="EMBL" id="QDV39609.1"/>
    </source>
</evidence>
<dbReference type="Proteomes" id="UP000317835">
    <property type="component" value="Plasmid pElP_4"/>
</dbReference>
<evidence type="ECO:0008006" key="3">
    <source>
        <dbReference type="Google" id="ProtNLM"/>
    </source>
</evidence>
<keyword evidence="1" id="KW-0614">Plasmid</keyword>
<dbReference type="OrthoDB" id="9806951at2"/>
<protein>
    <recommendedName>
        <fullName evidence="3">Polysaccharide pyruvyl transferase</fullName>
    </recommendedName>
</protein>
<proteinExistence type="predicted"/>
<dbReference type="AlphaFoldDB" id="A0A518HFI7"/>
<dbReference type="KEGG" id="tpla:ElP_75800"/>
<sequence>MGSQASPEAIGPTASKALVLIPGTINYFYNTTGRRVSEALTGLGLRVAIRTLAEAEADARRGEEPADLCMVMNVGEVLLGGGDRDAGIRRLRALGPFRLLANVGLDSVRTHWFGDLSSWCERAGVGTILDLGLVDQSDWVPPGIGVSYRFVPDGLTASEFRALEAAAGRGDDRPIPWSFVGHVTADRAGFVDHLVNAVDPSGFVYMPPLEPYTEAGSPHLNHDQFLAVLGKSRYHIWCSHHPYFYMEPERFRLSVLSGCVPIKALIDGQEPPDDAPLRPMMVPQEELSEALRPGRDAWYRRLATDAYRRRSLSAAFAGALADLGIRCPSARTPADRPWPLSA</sequence>
<gene>
    <name evidence="1" type="ORF">ElP_75800</name>
</gene>
<name>A0A518HFI7_9BACT</name>
<dbReference type="RefSeq" id="WP_145279829.1">
    <property type="nucleotide sequence ID" value="NZ_CP036430.1"/>
</dbReference>
<reference evidence="1 2" key="1">
    <citation type="submission" date="2019-02" db="EMBL/GenBank/DDBJ databases">
        <title>Deep-cultivation of Planctomycetes and their phenomic and genomic characterization uncovers novel biology.</title>
        <authorList>
            <person name="Wiegand S."/>
            <person name="Jogler M."/>
            <person name="Boedeker C."/>
            <person name="Pinto D."/>
            <person name="Vollmers J."/>
            <person name="Rivas-Marin E."/>
            <person name="Kohn T."/>
            <person name="Peeters S.H."/>
            <person name="Heuer A."/>
            <person name="Rast P."/>
            <person name="Oberbeckmann S."/>
            <person name="Bunk B."/>
            <person name="Jeske O."/>
            <person name="Meyerdierks A."/>
            <person name="Storesund J.E."/>
            <person name="Kallscheuer N."/>
            <person name="Luecker S."/>
            <person name="Lage O.M."/>
            <person name="Pohl T."/>
            <person name="Merkel B.J."/>
            <person name="Hornburger P."/>
            <person name="Mueller R.-W."/>
            <person name="Bruemmer F."/>
            <person name="Labrenz M."/>
            <person name="Spormann A.M."/>
            <person name="Op den Camp H."/>
            <person name="Overmann J."/>
            <person name="Amann R."/>
            <person name="Jetten M.S.M."/>
            <person name="Mascher T."/>
            <person name="Medema M.H."/>
            <person name="Devos D.P."/>
            <person name="Kaster A.-K."/>
            <person name="Ovreas L."/>
            <person name="Rohde M."/>
            <person name="Galperin M.Y."/>
            <person name="Jogler C."/>
        </authorList>
    </citation>
    <scope>NUCLEOTIDE SEQUENCE [LARGE SCALE GENOMIC DNA]</scope>
    <source>
        <strain evidence="1 2">ElP</strain>
        <plasmid evidence="2">pelp_4</plasmid>
    </source>
</reference>